<proteinExistence type="predicted"/>
<gene>
    <name evidence="4" type="ORF">ACIBG2_38735</name>
</gene>
<dbReference type="Pfam" id="PF00436">
    <property type="entry name" value="SSB"/>
    <property type="match status" value="1"/>
</dbReference>
<dbReference type="InterPro" id="IPR012340">
    <property type="entry name" value="NA-bd_OB-fold"/>
</dbReference>
<dbReference type="EMBL" id="JBITGY010000012">
    <property type="protein sequence ID" value="MFI6503374.1"/>
    <property type="molecule type" value="Genomic_DNA"/>
</dbReference>
<dbReference type="InterPro" id="IPR000424">
    <property type="entry name" value="Primosome_PriB/ssb"/>
</dbReference>
<dbReference type="Proteomes" id="UP001612741">
    <property type="component" value="Unassembled WGS sequence"/>
</dbReference>
<keyword evidence="1 2" id="KW-0238">DNA-binding</keyword>
<protein>
    <submittedName>
        <fullName evidence="4">Single-stranded DNA-binding protein</fullName>
    </submittedName>
</protein>
<name>A0ABW7Z9I2_9ACTN</name>
<evidence type="ECO:0000256" key="1">
    <source>
        <dbReference type="ARBA" id="ARBA00023125"/>
    </source>
</evidence>
<reference evidence="4 5" key="1">
    <citation type="submission" date="2024-10" db="EMBL/GenBank/DDBJ databases">
        <title>The Natural Products Discovery Center: Release of the First 8490 Sequenced Strains for Exploring Actinobacteria Biosynthetic Diversity.</title>
        <authorList>
            <person name="Kalkreuter E."/>
            <person name="Kautsar S.A."/>
            <person name="Yang D."/>
            <person name="Bader C.D."/>
            <person name="Teijaro C.N."/>
            <person name="Fluegel L."/>
            <person name="Davis C.M."/>
            <person name="Simpson J.R."/>
            <person name="Lauterbach L."/>
            <person name="Steele A.D."/>
            <person name="Gui C."/>
            <person name="Meng S."/>
            <person name="Li G."/>
            <person name="Viehrig K."/>
            <person name="Ye F."/>
            <person name="Su P."/>
            <person name="Kiefer A.F."/>
            <person name="Nichols A."/>
            <person name="Cepeda A.J."/>
            <person name="Yan W."/>
            <person name="Fan B."/>
            <person name="Jiang Y."/>
            <person name="Adhikari A."/>
            <person name="Zheng C.-J."/>
            <person name="Schuster L."/>
            <person name="Cowan T.M."/>
            <person name="Smanski M.J."/>
            <person name="Chevrette M.G."/>
            <person name="De Carvalho L.P.S."/>
            <person name="Shen B."/>
        </authorList>
    </citation>
    <scope>NUCLEOTIDE SEQUENCE [LARGE SCALE GENOMIC DNA]</scope>
    <source>
        <strain evidence="4 5">NPDC050545</strain>
    </source>
</reference>
<sequence length="121" mass="13410">MDHNDVRLRGKLSGKPEHRPMPSGDTQTSWRLVIRRAQPRPGATVDTIRCVTYQPEITAFVDGLGSGDRMEVEGELRCRVYGPSYAKIWRYEVEVASAVAAEPPQDVLAFSPVVVEEVSVA</sequence>
<keyword evidence="5" id="KW-1185">Reference proteome</keyword>
<dbReference type="PROSITE" id="PS50935">
    <property type="entry name" value="SSB"/>
    <property type="match status" value="1"/>
</dbReference>
<evidence type="ECO:0000313" key="5">
    <source>
        <dbReference type="Proteomes" id="UP001612741"/>
    </source>
</evidence>
<feature type="region of interest" description="Disordered" evidence="3">
    <location>
        <begin position="1"/>
        <end position="29"/>
    </location>
</feature>
<dbReference type="RefSeq" id="WP_397089164.1">
    <property type="nucleotide sequence ID" value="NZ_JBITGY010000012.1"/>
</dbReference>
<dbReference type="GO" id="GO:0003677">
    <property type="term" value="F:DNA binding"/>
    <property type="evidence" value="ECO:0007669"/>
    <property type="project" value="UniProtKB-KW"/>
</dbReference>
<organism evidence="4 5">
    <name type="scientific">Nonomuraea typhae</name>
    <dbReference type="NCBI Taxonomy" id="2603600"/>
    <lineage>
        <taxon>Bacteria</taxon>
        <taxon>Bacillati</taxon>
        <taxon>Actinomycetota</taxon>
        <taxon>Actinomycetes</taxon>
        <taxon>Streptosporangiales</taxon>
        <taxon>Streptosporangiaceae</taxon>
        <taxon>Nonomuraea</taxon>
    </lineage>
</organism>
<dbReference type="SUPFAM" id="SSF50249">
    <property type="entry name" value="Nucleic acid-binding proteins"/>
    <property type="match status" value="1"/>
</dbReference>
<comment type="caution">
    <text evidence="4">The sequence shown here is derived from an EMBL/GenBank/DDBJ whole genome shotgun (WGS) entry which is preliminary data.</text>
</comment>
<dbReference type="Gene3D" id="2.40.50.140">
    <property type="entry name" value="Nucleic acid-binding proteins"/>
    <property type="match status" value="1"/>
</dbReference>
<evidence type="ECO:0000256" key="2">
    <source>
        <dbReference type="PROSITE-ProRule" id="PRU00252"/>
    </source>
</evidence>
<accession>A0ABW7Z9I2</accession>
<evidence type="ECO:0000313" key="4">
    <source>
        <dbReference type="EMBL" id="MFI6503374.1"/>
    </source>
</evidence>
<evidence type="ECO:0000256" key="3">
    <source>
        <dbReference type="SAM" id="MobiDB-lite"/>
    </source>
</evidence>
<feature type="compositionally biased region" description="Basic and acidic residues" evidence="3">
    <location>
        <begin position="1"/>
        <end position="20"/>
    </location>
</feature>